<dbReference type="Proteomes" id="UP000272627">
    <property type="component" value="Unassembled WGS sequence"/>
</dbReference>
<name>A0A3M3ANI1_PSEA0</name>
<dbReference type="AntiFam" id="ANF00149">
    <property type="entry name" value="Shadow ORF (opposite cshA)"/>
</dbReference>
<evidence type="ECO:0000313" key="1">
    <source>
        <dbReference type="EMBL" id="RMM02028.1"/>
    </source>
</evidence>
<protein>
    <submittedName>
        <fullName evidence="1">Uncharacterized protein</fullName>
    </submittedName>
</protein>
<accession>A0A3M3ANI1</accession>
<dbReference type="AlphaFoldDB" id="A0A3M3ANI1"/>
<gene>
    <name evidence="1" type="ORF">ALQ86_05734</name>
</gene>
<dbReference type="EMBL" id="RBOA01000138">
    <property type="protein sequence ID" value="RMM02028.1"/>
    <property type="molecule type" value="Genomic_DNA"/>
</dbReference>
<reference evidence="1 2" key="1">
    <citation type="submission" date="2018-08" db="EMBL/GenBank/DDBJ databases">
        <title>Recombination of ecologically and evolutionarily significant loci maintains genetic cohesion in the Pseudomonas syringae species complex.</title>
        <authorList>
            <person name="Dillon M."/>
            <person name="Thakur S."/>
            <person name="Almeida R.N.D."/>
            <person name="Weir B.S."/>
            <person name="Guttman D.S."/>
        </authorList>
    </citation>
    <scope>NUCLEOTIDE SEQUENCE [LARGE SCALE GENOMIC DNA]</scope>
    <source>
        <strain evidence="1 2">ICMP 8636</strain>
    </source>
</reference>
<comment type="caution">
    <text evidence="1">The sequence shown here is derived from an EMBL/GenBank/DDBJ whole genome shotgun (WGS) entry which is preliminary data.</text>
</comment>
<proteinExistence type="predicted"/>
<evidence type="ECO:0000313" key="2">
    <source>
        <dbReference type="Proteomes" id="UP000272627"/>
    </source>
</evidence>
<sequence length="498" mass="55221">MSGRLPHHCPEQVGRRCFTTDLATQLLFDGGQLVGVVFAGEADGDAICTCATGTADAVHVVVRHLWQGEVDHVADAVNVDTTTGHIGGDQYADLAFAEAFKGLDALVLRHIARQLRGIDAIAYQALFDASHLVLAVGKDHHSFPAVVGDQVIEQLVLVGTGNGIDMLFDVVTGDVQRFDFDDGRVCRPLFGEVHHVFGEGRGEQQGLAFTLVRGLADDLTHLRDETHVEHAVGFVQDHHFDHVQMHFAALVEVQQAARRGHQNIAVPCFKLFELLVEIHATDERHDVQVGVFGQVGSVLGDLHHQFASGRNDQRSGLTHVTFGWRWRLGQLLDDRDQERSGLAGTGLGATDRVLAFEREAQYARLNRCAVRETKVLNRVHQFRRKVEIVEAGLAFLWFDDEIFEFPCWRRRFYHALTTRALGPWLVGARCSGFGGLVDGVRKLSLGMIRYVACGSGGGGNKGCRTRRALLSLTFTEHLFKCFEHGHLINWLRNVRRAV</sequence>
<organism evidence="1 2">
    <name type="scientific">Pseudomonas amygdali pv. eriobotryae</name>
    <dbReference type="NCBI Taxonomy" id="129137"/>
    <lineage>
        <taxon>Bacteria</taxon>
        <taxon>Pseudomonadati</taxon>
        <taxon>Pseudomonadota</taxon>
        <taxon>Gammaproteobacteria</taxon>
        <taxon>Pseudomonadales</taxon>
        <taxon>Pseudomonadaceae</taxon>
        <taxon>Pseudomonas</taxon>
        <taxon>Pseudomonas amygdali</taxon>
    </lineage>
</organism>